<evidence type="ECO:0000313" key="1">
    <source>
        <dbReference type="EMBL" id="WPU64589.1"/>
    </source>
</evidence>
<reference evidence="1 2" key="1">
    <citation type="submission" date="2023-11" db="EMBL/GenBank/DDBJ databases">
        <title>Peredibacter starrii A3.12.</title>
        <authorList>
            <person name="Mitchell R.J."/>
        </authorList>
    </citation>
    <scope>NUCLEOTIDE SEQUENCE [LARGE SCALE GENOMIC DNA]</scope>
    <source>
        <strain evidence="1 2">A3.12</strain>
    </source>
</reference>
<organism evidence="1 2">
    <name type="scientific">Peredibacter starrii</name>
    <dbReference type="NCBI Taxonomy" id="28202"/>
    <lineage>
        <taxon>Bacteria</taxon>
        <taxon>Pseudomonadati</taxon>
        <taxon>Bdellovibrionota</taxon>
        <taxon>Bacteriovoracia</taxon>
        <taxon>Bacteriovoracales</taxon>
        <taxon>Bacteriovoracaceae</taxon>
        <taxon>Peredibacter</taxon>
    </lineage>
</organism>
<accession>A0AAX4HMT6</accession>
<sequence length="118" mass="13632">MKNLLILLALVGCTKKYADYDLIRKVDFNKESYERPITLTKIVPVGNDQLEACFNQWLFFSNAEKEKDSAIPFLVRSLCPGKDYLLQAEMTEQWWTTIIFTRSCVNVETKCAEARKGN</sequence>
<dbReference type="EMBL" id="CP139487">
    <property type="protein sequence ID" value="WPU64589.1"/>
    <property type="molecule type" value="Genomic_DNA"/>
</dbReference>
<evidence type="ECO:0008006" key="3">
    <source>
        <dbReference type="Google" id="ProtNLM"/>
    </source>
</evidence>
<dbReference type="RefSeq" id="WP_321393655.1">
    <property type="nucleotide sequence ID" value="NZ_CP139487.1"/>
</dbReference>
<gene>
    <name evidence="1" type="ORF">SOO65_17995</name>
</gene>
<name>A0AAX4HMT6_9BACT</name>
<dbReference type="Proteomes" id="UP001324634">
    <property type="component" value="Chromosome"/>
</dbReference>
<evidence type="ECO:0000313" key="2">
    <source>
        <dbReference type="Proteomes" id="UP001324634"/>
    </source>
</evidence>
<keyword evidence="2" id="KW-1185">Reference proteome</keyword>
<proteinExistence type="predicted"/>
<dbReference type="AlphaFoldDB" id="A0AAX4HMT6"/>
<protein>
    <recommendedName>
        <fullName evidence="3">Lipoprotein</fullName>
    </recommendedName>
</protein>
<dbReference type="KEGG" id="psti:SOO65_17995"/>